<reference evidence="2" key="1">
    <citation type="journal article" date="2021" name="Proc. Natl. Acad. Sci. U.S.A.">
        <title>A Catalog of Tens of Thousands of Viruses from Human Metagenomes Reveals Hidden Associations with Chronic Diseases.</title>
        <authorList>
            <person name="Tisza M.J."/>
            <person name="Buck C.B."/>
        </authorList>
    </citation>
    <scope>NUCLEOTIDE SEQUENCE</scope>
    <source>
        <strain evidence="2">Ctx9V1</strain>
    </source>
</reference>
<accession>A0A8S5RDD5</accession>
<dbReference type="EMBL" id="BK059093">
    <property type="protein sequence ID" value="DAE29163.1"/>
    <property type="molecule type" value="Genomic_DNA"/>
</dbReference>
<evidence type="ECO:0000256" key="1">
    <source>
        <dbReference type="SAM" id="Phobius"/>
    </source>
</evidence>
<name>A0A8S5RDD5_9VIRU</name>
<feature type="transmembrane region" description="Helical" evidence="1">
    <location>
        <begin position="6"/>
        <end position="25"/>
    </location>
</feature>
<sequence>MPCFSIIALVVGLNVILIMSYAAFIEESHSSLE</sequence>
<keyword evidence="1" id="KW-1133">Transmembrane helix</keyword>
<keyword evidence="1" id="KW-0472">Membrane</keyword>
<evidence type="ECO:0000313" key="2">
    <source>
        <dbReference type="EMBL" id="DAE29163.1"/>
    </source>
</evidence>
<proteinExistence type="predicted"/>
<protein>
    <submittedName>
        <fullName evidence="2">Uncharacterized protein</fullName>
    </submittedName>
</protein>
<organism evidence="2">
    <name type="scientific">virus sp. ctx9V1</name>
    <dbReference type="NCBI Taxonomy" id="2828001"/>
    <lineage>
        <taxon>Viruses</taxon>
    </lineage>
</organism>
<keyword evidence="1" id="KW-0812">Transmembrane</keyword>